<accession>A0A919R2D6</accession>
<reference evidence="1" key="1">
    <citation type="submission" date="2021-01" db="EMBL/GenBank/DDBJ databases">
        <title>Whole genome shotgun sequence of Sphaerisporangium rufum NBRC 109079.</title>
        <authorList>
            <person name="Komaki H."/>
            <person name="Tamura T."/>
        </authorList>
    </citation>
    <scope>NUCLEOTIDE SEQUENCE</scope>
    <source>
        <strain evidence="1">NBRC 109079</strain>
    </source>
</reference>
<keyword evidence="2" id="KW-1185">Reference proteome</keyword>
<sequence>MIVNDGGGAAYEGFQLEPKWPGLSVDEDVDVVRPQVKNVLKSLLAEMDELLEATTPGTPKHLEAYGKVAQGHLGDWDVPQGISPVFAQAHAAIVAGSRNLFIQGLSTVQTGLASIGNLDQAEEKSTIPRNTSNVDA</sequence>
<evidence type="ECO:0000313" key="2">
    <source>
        <dbReference type="Proteomes" id="UP000655287"/>
    </source>
</evidence>
<evidence type="ECO:0000313" key="1">
    <source>
        <dbReference type="EMBL" id="GII78334.1"/>
    </source>
</evidence>
<dbReference type="Proteomes" id="UP000655287">
    <property type="component" value="Unassembled WGS sequence"/>
</dbReference>
<dbReference type="RefSeq" id="WP_203985656.1">
    <property type="nucleotide sequence ID" value="NZ_BOOU01000046.1"/>
</dbReference>
<proteinExistence type="predicted"/>
<gene>
    <name evidence="1" type="ORF">Sru01_33160</name>
</gene>
<protein>
    <submittedName>
        <fullName evidence="1">Uncharacterized protein</fullName>
    </submittedName>
</protein>
<dbReference type="EMBL" id="BOOU01000046">
    <property type="protein sequence ID" value="GII78334.1"/>
    <property type="molecule type" value="Genomic_DNA"/>
</dbReference>
<name>A0A919R2D6_9ACTN</name>
<organism evidence="1 2">
    <name type="scientific">Sphaerisporangium rufum</name>
    <dbReference type="NCBI Taxonomy" id="1381558"/>
    <lineage>
        <taxon>Bacteria</taxon>
        <taxon>Bacillati</taxon>
        <taxon>Actinomycetota</taxon>
        <taxon>Actinomycetes</taxon>
        <taxon>Streptosporangiales</taxon>
        <taxon>Streptosporangiaceae</taxon>
        <taxon>Sphaerisporangium</taxon>
    </lineage>
</organism>
<comment type="caution">
    <text evidence="1">The sequence shown here is derived from an EMBL/GenBank/DDBJ whole genome shotgun (WGS) entry which is preliminary data.</text>
</comment>
<dbReference type="AlphaFoldDB" id="A0A919R2D6"/>